<accession>A0A0H3DPJ0</accession>
<dbReference type="EMBL" id="CP002077">
    <property type="protein sequence ID" value="ADK87109.1"/>
    <property type="molecule type" value="Genomic_DNA"/>
</dbReference>
<sequence>MNNTKNKSDWQLFLEDYRFYHEKEFDWITYLNHCLNSYPDFDILKFIRKYGPECEKSFLSLQSKTKADVYGVFTKQIKAGSVNEVLAQKLVQLDALRTNYLIGALYSTNKTQKKLFKQSWKNAKKQGYTKQEWLMTLVGLPFEKGEYHKQLYAHSRQEILDLVEAVKKLYLRPEKDDKLEFADSSKVSESKSIKVTNAVTLPSDDLDKELFEFSGEGGDE</sequence>
<evidence type="ECO:0000313" key="2">
    <source>
        <dbReference type="Proteomes" id="UP000007756"/>
    </source>
</evidence>
<dbReference type="PaxDb" id="722438-MPNE_0337"/>
<dbReference type="HOGENOM" id="CLU_1260278_0_0_14"/>
<organism evidence="1 2">
    <name type="scientific">Mycoplasmoides pneumoniae (strain ATCC 15531 / DSM 23978 / CIP 103766 / NBRC 14401 / NCTC 10119 / FH)</name>
    <name type="common">Mycoplasma pneumoniae</name>
    <dbReference type="NCBI Taxonomy" id="722438"/>
    <lineage>
        <taxon>Bacteria</taxon>
        <taxon>Bacillati</taxon>
        <taxon>Mycoplasmatota</taxon>
        <taxon>Mycoplasmoidales</taxon>
        <taxon>Mycoplasmoidaceae</taxon>
        <taxon>Mycoplasmoides</taxon>
    </lineage>
</organism>
<dbReference type="KEGG" id="mpj:MPNE_0337"/>
<name>A0A0H3DPJ0_MYCPB</name>
<dbReference type="Proteomes" id="UP000007756">
    <property type="component" value="Chromosome"/>
</dbReference>
<dbReference type="RefSeq" id="WP_010874652.1">
    <property type="nucleotide sequence ID" value="NZ_CP010546.1"/>
</dbReference>
<proteinExistence type="predicted"/>
<dbReference type="InterPro" id="IPR035215">
    <property type="entry name" value="DUF5454"/>
</dbReference>
<dbReference type="GeneID" id="66609058"/>
<protein>
    <submittedName>
        <fullName evidence="1">Uncharacterized protein</fullName>
    </submittedName>
</protein>
<dbReference type="STRING" id="722438.F539_01635"/>
<dbReference type="eggNOG" id="ENOG5030MXS">
    <property type="taxonomic scope" value="Bacteria"/>
</dbReference>
<gene>
    <name evidence="1" type="ordered locus">MPNE_0337</name>
</gene>
<dbReference type="Pfam" id="PF17535">
    <property type="entry name" value="DUF5454"/>
    <property type="match status" value="1"/>
</dbReference>
<dbReference type="AlphaFoldDB" id="A0A0H3DPJ0"/>
<reference evidence="1 2" key="1">
    <citation type="journal article" date="2010" name="Appl. Environ. Microbiol.">
        <title>Targeted chromosomal knockouts in Mycoplasma pneumoniae.</title>
        <authorList>
            <person name="Krishnakumar R."/>
            <person name="Assad-Garcia N."/>
            <person name="Benders G.A."/>
            <person name="Phan Q."/>
            <person name="Montague M.G."/>
            <person name="Glass J.I."/>
        </authorList>
    </citation>
    <scope>NUCLEOTIDE SEQUENCE [LARGE SCALE GENOMIC DNA]</scope>
    <source>
        <strain evidence="2">ATCC 15531 / DSM 22911 / NBRC 14401 / NCTC 10119 / FH</strain>
    </source>
</reference>
<dbReference type="PATRIC" id="fig|722438.3.peg.330"/>
<evidence type="ECO:0000313" key="1">
    <source>
        <dbReference type="EMBL" id="ADK87109.1"/>
    </source>
</evidence>